<feature type="transmembrane region" description="Helical" evidence="5">
    <location>
        <begin position="164"/>
        <end position="184"/>
    </location>
</feature>
<proteinExistence type="predicted"/>
<feature type="transmembrane region" description="Helical" evidence="5">
    <location>
        <begin position="75"/>
        <end position="93"/>
    </location>
</feature>
<dbReference type="PROSITE" id="PS51257">
    <property type="entry name" value="PROKAR_LIPOPROTEIN"/>
    <property type="match status" value="1"/>
</dbReference>
<feature type="domain" description="Major facilitator superfamily (MFS) profile" evidence="6">
    <location>
        <begin position="1"/>
        <end position="375"/>
    </location>
</feature>
<evidence type="ECO:0000256" key="2">
    <source>
        <dbReference type="ARBA" id="ARBA00022692"/>
    </source>
</evidence>
<feature type="transmembrane region" description="Helical" evidence="5">
    <location>
        <begin position="132"/>
        <end position="158"/>
    </location>
</feature>
<dbReference type="GO" id="GO:0016020">
    <property type="term" value="C:membrane"/>
    <property type="evidence" value="ECO:0007669"/>
    <property type="project" value="UniProtKB-SubCell"/>
</dbReference>
<evidence type="ECO:0000256" key="5">
    <source>
        <dbReference type="SAM" id="Phobius"/>
    </source>
</evidence>
<evidence type="ECO:0000256" key="3">
    <source>
        <dbReference type="ARBA" id="ARBA00022989"/>
    </source>
</evidence>
<feature type="transmembrane region" description="Helical" evidence="5">
    <location>
        <begin position="330"/>
        <end position="350"/>
    </location>
</feature>
<keyword evidence="4 5" id="KW-0472">Membrane</keyword>
<dbReference type="InterPro" id="IPR020846">
    <property type="entry name" value="MFS_dom"/>
</dbReference>
<sequence length="375" mass="42025">MDKKVYYSSLGAVILCSSFPMFIVACFFTFLPWNMDRLNIDESDIGFFILCFGIFFILSNQISARILVPKFGTKIIMSFSIIIIAISNFFLIIAPNYFYLIFFAIPTGIGWGSTFPIAGIHANLIEKHSKKIILPYFAMGFNLGMFIGGISAGIFINYELVPKYIFFTLFIISIFISYIIYNLGLPKNLDFKGKGDKLQIPEKKVLVFGLFLFIIFGSMGIVIDWSSLWLTKDLKAPLYLGGLGLIFFSCGGIFANLFSVQLINFFSEKIVGCIFVLIGSFLLLVSIIIFNLYIILFSLLLYGFLTANFVPLIIRQAVRQSSDNIPTTISNLITMGLCSTFFAPAIIGFVAETYSLTVNMYALCIMVFISGIIFL</sequence>
<dbReference type="EMBL" id="UINC01076127">
    <property type="protein sequence ID" value="SVC14993.1"/>
    <property type="molecule type" value="Genomic_DNA"/>
</dbReference>
<organism evidence="7">
    <name type="scientific">marine metagenome</name>
    <dbReference type="NCBI Taxonomy" id="408172"/>
    <lineage>
        <taxon>unclassified sequences</taxon>
        <taxon>metagenomes</taxon>
        <taxon>ecological metagenomes</taxon>
    </lineage>
</organism>
<feature type="transmembrane region" description="Helical" evidence="5">
    <location>
        <begin position="238"/>
        <end position="258"/>
    </location>
</feature>
<gene>
    <name evidence="7" type="ORF">METZ01_LOCUS267847</name>
</gene>
<dbReference type="PANTHER" id="PTHR23514:SF13">
    <property type="entry name" value="INNER MEMBRANE PROTEIN YBJJ"/>
    <property type="match status" value="1"/>
</dbReference>
<keyword evidence="2 5" id="KW-0812">Transmembrane</keyword>
<feature type="transmembrane region" description="Helical" evidence="5">
    <location>
        <begin position="270"/>
        <end position="293"/>
    </location>
</feature>
<dbReference type="Gene3D" id="1.20.1250.20">
    <property type="entry name" value="MFS general substrate transporter like domains"/>
    <property type="match status" value="2"/>
</dbReference>
<feature type="transmembrane region" description="Helical" evidence="5">
    <location>
        <begin position="205"/>
        <end position="226"/>
    </location>
</feature>
<dbReference type="PROSITE" id="PS50850">
    <property type="entry name" value="MFS"/>
    <property type="match status" value="1"/>
</dbReference>
<evidence type="ECO:0000259" key="6">
    <source>
        <dbReference type="PROSITE" id="PS50850"/>
    </source>
</evidence>
<dbReference type="InterPro" id="IPR051788">
    <property type="entry name" value="MFS_Transporter"/>
</dbReference>
<feature type="non-terminal residue" evidence="7">
    <location>
        <position position="375"/>
    </location>
</feature>
<dbReference type="AlphaFoldDB" id="A0A382JUS8"/>
<dbReference type="Pfam" id="PF07690">
    <property type="entry name" value="MFS_1"/>
    <property type="match status" value="1"/>
</dbReference>
<name>A0A382JUS8_9ZZZZ</name>
<comment type="subcellular location">
    <subcellularLocation>
        <location evidence="1">Membrane</location>
        <topology evidence="1">Multi-pass membrane protein</topology>
    </subcellularLocation>
</comment>
<evidence type="ECO:0000256" key="1">
    <source>
        <dbReference type="ARBA" id="ARBA00004141"/>
    </source>
</evidence>
<feature type="transmembrane region" description="Helical" evidence="5">
    <location>
        <begin position="356"/>
        <end position="374"/>
    </location>
</feature>
<evidence type="ECO:0000313" key="7">
    <source>
        <dbReference type="EMBL" id="SVC14993.1"/>
    </source>
</evidence>
<accession>A0A382JUS8</accession>
<feature type="transmembrane region" description="Helical" evidence="5">
    <location>
        <begin position="99"/>
        <end position="120"/>
    </location>
</feature>
<keyword evidence="3 5" id="KW-1133">Transmembrane helix</keyword>
<dbReference type="GO" id="GO:0022857">
    <property type="term" value="F:transmembrane transporter activity"/>
    <property type="evidence" value="ECO:0007669"/>
    <property type="project" value="InterPro"/>
</dbReference>
<dbReference type="SUPFAM" id="SSF103473">
    <property type="entry name" value="MFS general substrate transporter"/>
    <property type="match status" value="1"/>
</dbReference>
<feature type="transmembrane region" description="Helical" evidence="5">
    <location>
        <begin position="45"/>
        <end position="68"/>
    </location>
</feature>
<dbReference type="InterPro" id="IPR011701">
    <property type="entry name" value="MFS"/>
</dbReference>
<dbReference type="PANTHER" id="PTHR23514">
    <property type="entry name" value="BYPASS OF STOP CODON PROTEIN 6"/>
    <property type="match status" value="1"/>
</dbReference>
<feature type="transmembrane region" description="Helical" evidence="5">
    <location>
        <begin position="299"/>
        <end position="318"/>
    </location>
</feature>
<dbReference type="InterPro" id="IPR036259">
    <property type="entry name" value="MFS_trans_sf"/>
</dbReference>
<evidence type="ECO:0000256" key="4">
    <source>
        <dbReference type="ARBA" id="ARBA00023136"/>
    </source>
</evidence>
<protein>
    <recommendedName>
        <fullName evidence="6">Major facilitator superfamily (MFS) profile domain-containing protein</fullName>
    </recommendedName>
</protein>
<feature type="transmembrane region" description="Helical" evidence="5">
    <location>
        <begin position="12"/>
        <end position="33"/>
    </location>
</feature>
<reference evidence="7" key="1">
    <citation type="submission" date="2018-05" db="EMBL/GenBank/DDBJ databases">
        <authorList>
            <person name="Lanie J.A."/>
            <person name="Ng W.-L."/>
            <person name="Kazmierczak K.M."/>
            <person name="Andrzejewski T.M."/>
            <person name="Davidsen T.M."/>
            <person name="Wayne K.J."/>
            <person name="Tettelin H."/>
            <person name="Glass J.I."/>
            <person name="Rusch D."/>
            <person name="Podicherti R."/>
            <person name="Tsui H.-C.T."/>
            <person name="Winkler M.E."/>
        </authorList>
    </citation>
    <scope>NUCLEOTIDE SEQUENCE</scope>
</reference>